<dbReference type="AlphaFoldDB" id="A0A3P7Y5A1"/>
<evidence type="ECO:0000256" key="5">
    <source>
        <dbReference type="ARBA" id="ARBA00022516"/>
    </source>
</evidence>
<accession>A0A3P7Y5A1</accession>
<evidence type="ECO:0000256" key="8">
    <source>
        <dbReference type="ARBA" id="ARBA00022989"/>
    </source>
</evidence>
<name>A0A3P7Y5A1_HELPZ</name>
<keyword evidence="14" id="KW-0256">Endoplasmic reticulum</keyword>
<keyword evidence="16" id="KW-1185">Reference proteome</keyword>
<evidence type="ECO:0000313" key="15">
    <source>
        <dbReference type="EMBL" id="VDO65964.1"/>
    </source>
</evidence>
<comment type="subcellular location">
    <subcellularLocation>
        <location evidence="14">Endoplasmic reticulum membrane</location>
        <topology evidence="14">Multi-pass membrane protein</topology>
    </subcellularLocation>
    <subcellularLocation>
        <location evidence="1">Membrane</location>
        <topology evidence="1">Multi-pass membrane protein</topology>
    </subcellularLocation>
</comment>
<evidence type="ECO:0000256" key="2">
    <source>
        <dbReference type="ARBA" id="ARBA00005194"/>
    </source>
</evidence>
<evidence type="ECO:0000313" key="17">
    <source>
        <dbReference type="WBParaSite" id="HPBE_0000582901-mRNA-1"/>
    </source>
</evidence>
<feature type="transmembrane region" description="Helical" evidence="14">
    <location>
        <begin position="199"/>
        <end position="221"/>
    </location>
</feature>
<reference evidence="17" key="2">
    <citation type="submission" date="2019-09" db="UniProtKB">
        <authorList>
            <consortium name="WormBaseParasite"/>
        </authorList>
    </citation>
    <scope>IDENTIFICATION</scope>
</reference>
<evidence type="ECO:0000256" key="7">
    <source>
        <dbReference type="ARBA" id="ARBA00022832"/>
    </source>
</evidence>
<dbReference type="EC" id="4.2.1.134" evidence="4 14"/>
<protein>
    <recommendedName>
        <fullName evidence="4 14">Very-long-chain (3R)-3-hydroxyacyl-CoA dehydratase</fullName>
        <ecNumber evidence="4 14">4.2.1.134</ecNumber>
    </recommendedName>
</protein>
<evidence type="ECO:0000256" key="9">
    <source>
        <dbReference type="ARBA" id="ARBA00023098"/>
    </source>
</evidence>
<dbReference type="Pfam" id="PF04387">
    <property type="entry name" value="PTPLA"/>
    <property type="match status" value="1"/>
</dbReference>
<gene>
    <name evidence="15" type="ORF">HPBE_LOCUS5830</name>
</gene>
<dbReference type="PANTHER" id="PTHR11035:SF3">
    <property type="entry name" value="VERY-LONG-CHAIN (3R)-3-HYDROXYACYL-COA DEHYDRATASE"/>
    <property type="match status" value="1"/>
</dbReference>
<keyword evidence="10 14" id="KW-0472">Membrane</keyword>
<evidence type="ECO:0000256" key="10">
    <source>
        <dbReference type="ARBA" id="ARBA00023136"/>
    </source>
</evidence>
<dbReference type="GO" id="GO:0005789">
    <property type="term" value="C:endoplasmic reticulum membrane"/>
    <property type="evidence" value="ECO:0007669"/>
    <property type="project" value="UniProtKB-SubCell"/>
</dbReference>
<organism evidence="15">
    <name type="scientific">Heligmosomoides polygyrus</name>
    <name type="common">Parasitic roundworm</name>
    <dbReference type="NCBI Taxonomy" id="6339"/>
    <lineage>
        <taxon>Eukaryota</taxon>
        <taxon>Metazoa</taxon>
        <taxon>Ecdysozoa</taxon>
        <taxon>Nematoda</taxon>
        <taxon>Chromadorea</taxon>
        <taxon>Rhabditida</taxon>
        <taxon>Rhabditina</taxon>
        <taxon>Rhabditomorpha</taxon>
        <taxon>Strongyloidea</taxon>
        <taxon>Heligmosomidae</taxon>
        <taxon>Heligmosomoides</taxon>
    </lineage>
</organism>
<sequence length="243" mass="27481">MRDAISLDEDSNSPLEGTRRLMTKMAMKSGRPTELVLYISLYNIVLFAIHVIIFLKLVEAMRTGNFIYAEHFSLFCIGTVAQILDVVHGVLGITTTGISAGVMQVFGRLLMLYVIEGNPGIHSQISTPILLFAWVFIELIRYPYYALRAWSMEISALTWLRYSAWIPLYPLGLAMEWVSLVSSLKFYYKTGKYSLHIPLLDVTLNFGMAVAVLAFAVMPLVSKQLYGHMKKQRRSKLVATKTE</sequence>
<comment type="function">
    <text evidence="14">Catalyzes the third of the four reactions of the long-chain fatty acids elongation cycle. This endoplasmic reticulum-bound enzymatic process, allows the addition of two carbons to the chain of long- and very long-chain fatty acids/VLCFAs per cycle. This enzyme catalyzes the dehydration of the 3-hydroxyacyl-CoA intermediate into trans-2,3-enoyl-CoA, within each cycle of fatty acid elongation. Thereby, it participates to the production of VLCFAs of different chain lengths that are involved in multiple biological processes as precursors of membrane lipids and lipid mediators.</text>
</comment>
<evidence type="ECO:0000256" key="1">
    <source>
        <dbReference type="ARBA" id="ARBA00004141"/>
    </source>
</evidence>
<dbReference type="PANTHER" id="PTHR11035">
    <property type="entry name" value="VERY-LONG-CHAIN (3R)-3-HYDROXYACYL-COA DEHYDRATASE"/>
    <property type="match status" value="1"/>
</dbReference>
<dbReference type="GO" id="GO:0030148">
    <property type="term" value="P:sphingolipid biosynthetic process"/>
    <property type="evidence" value="ECO:0007669"/>
    <property type="project" value="TreeGrafter"/>
</dbReference>
<dbReference type="OrthoDB" id="2157530at2759"/>
<dbReference type="GO" id="GO:0030497">
    <property type="term" value="P:fatty acid elongation"/>
    <property type="evidence" value="ECO:0007669"/>
    <property type="project" value="TreeGrafter"/>
</dbReference>
<dbReference type="Proteomes" id="UP000050761">
    <property type="component" value="Unassembled WGS sequence"/>
</dbReference>
<keyword evidence="11 14" id="KW-0275">Fatty acid biosynthesis</keyword>
<evidence type="ECO:0000256" key="6">
    <source>
        <dbReference type="ARBA" id="ARBA00022692"/>
    </source>
</evidence>
<comment type="catalytic activity">
    <reaction evidence="13 14">
        <text>a very-long-chain (3R)-3-hydroxyacyl-CoA = a very-long-chain (2E)-enoyl-CoA + H2O</text>
        <dbReference type="Rhea" id="RHEA:45812"/>
        <dbReference type="ChEBI" id="CHEBI:15377"/>
        <dbReference type="ChEBI" id="CHEBI:83728"/>
        <dbReference type="ChEBI" id="CHEBI:85440"/>
        <dbReference type="EC" id="4.2.1.134"/>
    </reaction>
</comment>
<evidence type="ECO:0000313" key="16">
    <source>
        <dbReference type="Proteomes" id="UP000050761"/>
    </source>
</evidence>
<keyword evidence="6 14" id="KW-0812">Transmembrane</keyword>
<keyword evidence="12 14" id="KW-0456">Lyase</keyword>
<dbReference type="GO" id="GO:0102158">
    <property type="term" value="F:very-long-chain (3R)-3-hydroxyacyl-CoA dehydratase activity"/>
    <property type="evidence" value="ECO:0007669"/>
    <property type="project" value="UniProtKB-EC"/>
</dbReference>
<feature type="transmembrane region" description="Helical" evidence="14">
    <location>
        <begin position="67"/>
        <end position="84"/>
    </location>
</feature>
<reference evidence="15 16" key="1">
    <citation type="submission" date="2018-11" db="EMBL/GenBank/DDBJ databases">
        <authorList>
            <consortium name="Pathogen Informatics"/>
        </authorList>
    </citation>
    <scope>NUCLEOTIDE SEQUENCE [LARGE SCALE GENOMIC DNA]</scope>
</reference>
<dbReference type="GO" id="GO:0042761">
    <property type="term" value="P:very long-chain fatty acid biosynthetic process"/>
    <property type="evidence" value="ECO:0007669"/>
    <property type="project" value="TreeGrafter"/>
</dbReference>
<dbReference type="InterPro" id="IPR007482">
    <property type="entry name" value="Tyr_Pase-like_PTPLA"/>
</dbReference>
<keyword evidence="9 14" id="KW-0443">Lipid metabolism</keyword>
<keyword evidence="8 14" id="KW-1133">Transmembrane helix</keyword>
<dbReference type="UniPathway" id="UPA00094"/>
<proteinExistence type="inferred from homology"/>
<feature type="transmembrane region" description="Helical" evidence="14">
    <location>
        <begin position="127"/>
        <end position="144"/>
    </location>
</feature>
<evidence type="ECO:0000256" key="11">
    <source>
        <dbReference type="ARBA" id="ARBA00023160"/>
    </source>
</evidence>
<feature type="transmembrane region" description="Helical" evidence="14">
    <location>
        <begin position="35"/>
        <end position="55"/>
    </location>
</feature>
<evidence type="ECO:0000256" key="13">
    <source>
        <dbReference type="ARBA" id="ARBA00036671"/>
    </source>
</evidence>
<dbReference type="WBParaSite" id="HPBE_0000582901-mRNA-1">
    <property type="protein sequence ID" value="HPBE_0000582901-mRNA-1"/>
    <property type="gene ID" value="HPBE_0000582901"/>
</dbReference>
<evidence type="ECO:0000256" key="14">
    <source>
        <dbReference type="RuleBase" id="RU363109"/>
    </source>
</evidence>
<comment type="similarity">
    <text evidence="3 14">Belongs to the very long-chain fatty acids dehydratase HACD family.</text>
</comment>
<keyword evidence="7 14" id="KW-0276">Fatty acid metabolism</keyword>
<dbReference type="EMBL" id="UZAH01025548">
    <property type="protein sequence ID" value="VDO65964.1"/>
    <property type="molecule type" value="Genomic_DNA"/>
</dbReference>
<feature type="transmembrane region" description="Helical" evidence="14">
    <location>
        <begin position="164"/>
        <end position="187"/>
    </location>
</feature>
<evidence type="ECO:0000256" key="4">
    <source>
        <dbReference type="ARBA" id="ARBA00013122"/>
    </source>
</evidence>
<keyword evidence="5 14" id="KW-0444">Lipid biosynthesis</keyword>
<evidence type="ECO:0000256" key="12">
    <source>
        <dbReference type="ARBA" id="ARBA00023239"/>
    </source>
</evidence>
<comment type="pathway">
    <text evidence="2 14">Lipid metabolism; fatty acid biosynthesis.</text>
</comment>
<evidence type="ECO:0000256" key="3">
    <source>
        <dbReference type="ARBA" id="ARBA00007811"/>
    </source>
</evidence>